<evidence type="ECO:0000256" key="1">
    <source>
        <dbReference type="ARBA" id="ARBA00000085"/>
    </source>
</evidence>
<dbReference type="SMART" id="SM00387">
    <property type="entry name" value="HATPase_c"/>
    <property type="match status" value="1"/>
</dbReference>
<dbReference type="PANTHER" id="PTHR45528:SF1">
    <property type="entry name" value="SENSOR HISTIDINE KINASE CPXA"/>
    <property type="match status" value="1"/>
</dbReference>
<dbReference type="InterPro" id="IPR036890">
    <property type="entry name" value="HATPase_C_sf"/>
</dbReference>
<evidence type="ECO:0000256" key="12">
    <source>
        <dbReference type="ARBA" id="ARBA00023012"/>
    </source>
</evidence>
<feature type="domain" description="HAMP" evidence="17">
    <location>
        <begin position="161"/>
        <end position="213"/>
    </location>
</feature>
<keyword evidence="4" id="KW-1003">Cell membrane</keyword>
<keyword evidence="11 15" id="KW-1133">Transmembrane helix</keyword>
<gene>
    <name evidence="18" type="ORF">ACFQMN_11415</name>
</gene>
<comment type="subcellular location">
    <subcellularLocation>
        <location evidence="2">Cell membrane</location>
        <topology evidence="2">Multi-pass membrane protein</topology>
    </subcellularLocation>
</comment>
<evidence type="ECO:0000259" key="17">
    <source>
        <dbReference type="PROSITE" id="PS50885"/>
    </source>
</evidence>
<comment type="catalytic activity">
    <reaction evidence="1">
        <text>ATP + protein L-histidine = ADP + protein N-phospho-L-histidine.</text>
        <dbReference type="EC" id="2.7.13.3"/>
    </reaction>
</comment>
<feature type="domain" description="Histidine kinase" evidence="16">
    <location>
        <begin position="228"/>
        <end position="445"/>
    </location>
</feature>
<name>A0ABW2K3X5_9BACI</name>
<dbReference type="PROSITE" id="PS50885">
    <property type="entry name" value="HAMP"/>
    <property type="match status" value="1"/>
</dbReference>
<dbReference type="Gene3D" id="1.10.287.130">
    <property type="match status" value="1"/>
</dbReference>
<evidence type="ECO:0000259" key="16">
    <source>
        <dbReference type="PROSITE" id="PS50109"/>
    </source>
</evidence>
<dbReference type="SMART" id="SM00388">
    <property type="entry name" value="HisKA"/>
    <property type="match status" value="1"/>
</dbReference>
<dbReference type="PROSITE" id="PS50109">
    <property type="entry name" value="HIS_KIN"/>
    <property type="match status" value="1"/>
</dbReference>
<dbReference type="GO" id="GO:0005524">
    <property type="term" value="F:ATP binding"/>
    <property type="evidence" value="ECO:0007669"/>
    <property type="project" value="UniProtKB-KW"/>
</dbReference>
<dbReference type="CDD" id="cd00082">
    <property type="entry name" value="HisKA"/>
    <property type="match status" value="1"/>
</dbReference>
<comment type="caution">
    <text evidence="18">The sequence shown here is derived from an EMBL/GenBank/DDBJ whole genome shotgun (WGS) entry which is preliminary data.</text>
</comment>
<keyword evidence="14" id="KW-0175">Coiled coil</keyword>
<dbReference type="PANTHER" id="PTHR45528">
    <property type="entry name" value="SENSOR HISTIDINE KINASE CPXA"/>
    <property type="match status" value="1"/>
</dbReference>
<evidence type="ECO:0000256" key="15">
    <source>
        <dbReference type="SAM" id="Phobius"/>
    </source>
</evidence>
<keyword evidence="10 18" id="KW-0067">ATP-binding</keyword>
<feature type="transmembrane region" description="Helical" evidence="15">
    <location>
        <begin position="133"/>
        <end position="158"/>
    </location>
</feature>
<keyword evidence="5" id="KW-0597">Phosphoprotein</keyword>
<evidence type="ECO:0000256" key="9">
    <source>
        <dbReference type="ARBA" id="ARBA00022777"/>
    </source>
</evidence>
<dbReference type="InterPro" id="IPR003661">
    <property type="entry name" value="HisK_dim/P_dom"/>
</dbReference>
<dbReference type="SUPFAM" id="SSF158472">
    <property type="entry name" value="HAMP domain-like"/>
    <property type="match status" value="1"/>
</dbReference>
<keyword evidence="19" id="KW-1185">Reference proteome</keyword>
<evidence type="ECO:0000256" key="13">
    <source>
        <dbReference type="ARBA" id="ARBA00023136"/>
    </source>
</evidence>
<dbReference type="Gene3D" id="6.10.340.10">
    <property type="match status" value="1"/>
</dbReference>
<feature type="transmembrane region" description="Helical" evidence="15">
    <location>
        <begin position="6"/>
        <end position="29"/>
    </location>
</feature>
<dbReference type="InterPro" id="IPR036097">
    <property type="entry name" value="HisK_dim/P_sf"/>
</dbReference>
<evidence type="ECO:0000256" key="4">
    <source>
        <dbReference type="ARBA" id="ARBA00022475"/>
    </source>
</evidence>
<dbReference type="Gene3D" id="3.30.565.10">
    <property type="entry name" value="Histidine kinase-like ATPase, C-terminal domain"/>
    <property type="match status" value="1"/>
</dbReference>
<sequence>MGKLKIRLIIAFLSIIFLPVAITGASLAIQSSQLERQDETVSESYQQMEEWLREQLSNHEFAEINIEEAVERFSTDVKIMYDEGETIYQSSNHISDEESSAVSLPPDEFEVTSAEGYLYNVEMRSQANLTKNILQSILISVGLGAASLLTLIIVWTWYISRTILMPLREIYRATEEVMEGNLDYHLSYKKKDEIGRFIKGFNAMRLHLKELKEEQKQYEASRKQLIASVSHDLRTPLSSIKGYVEGLEDGVADTKEKREKYYQVIRRKTDQLDRLIEDLFQFSKVELQKLPIQQELIDSQVFLQDVLEEFEMEAEKKGVELSYDKPLPTVTLSIDPERIVQVITNLIDNAVRYGTKHLDIEAVVSEEGTFQLAVHDDGSGIEADEIESIFNQFYRGEKSRSRELGGSGLGLSIAQSIIQQHGGRLSAQSEPEKGSTFTIELPLLLEQK</sequence>
<dbReference type="RefSeq" id="WP_289216687.1">
    <property type="nucleotide sequence ID" value="NZ_JAPVRC010000007.1"/>
</dbReference>
<dbReference type="CDD" id="cd00075">
    <property type="entry name" value="HATPase"/>
    <property type="match status" value="1"/>
</dbReference>
<dbReference type="InterPro" id="IPR005467">
    <property type="entry name" value="His_kinase_dom"/>
</dbReference>
<dbReference type="CDD" id="cd06225">
    <property type="entry name" value="HAMP"/>
    <property type="match status" value="1"/>
</dbReference>
<dbReference type="SUPFAM" id="SSF47384">
    <property type="entry name" value="Homodimeric domain of signal transducing histidine kinase"/>
    <property type="match status" value="1"/>
</dbReference>
<evidence type="ECO:0000313" key="19">
    <source>
        <dbReference type="Proteomes" id="UP001596494"/>
    </source>
</evidence>
<evidence type="ECO:0000256" key="10">
    <source>
        <dbReference type="ARBA" id="ARBA00022840"/>
    </source>
</evidence>
<dbReference type="InterPro" id="IPR003660">
    <property type="entry name" value="HAMP_dom"/>
</dbReference>
<evidence type="ECO:0000256" key="5">
    <source>
        <dbReference type="ARBA" id="ARBA00022553"/>
    </source>
</evidence>
<evidence type="ECO:0000256" key="11">
    <source>
        <dbReference type="ARBA" id="ARBA00022989"/>
    </source>
</evidence>
<keyword evidence="13 15" id="KW-0472">Membrane</keyword>
<dbReference type="Pfam" id="PF00672">
    <property type="entry name" value="HAMP"/>
    <property type="match status" value="1"/>
</dbReference>
<keyword evidence="9" id="KW-0418">Kinase</keyword>
<dbReference type="InterPro" id="IPR050398">
    <property type="entry name" value="HssS/ArlS-like"/>
</dbReference>
<keyword evidence="7 15" id="KW-0812">Transmembrane</keyword>
<keyword evidence="6" id="KW-0808">Transferase</keyword>
<evidence type="ECO:0000256" key="7">
    <source>
        <dbReference type="ARBA" id="ARBA00022692"/>
    </source>
</evidence>
<dbReference type="Pfam" id="PF02518">
    <property type="entry name" value="HATPase_c"/>
    <property type="match status" value="1"/>
</dbReference>
<evidence type="ECO:0000256" key="6">
    <source>
        <dbReference type="ARBA" id="ARBA00022679"/>
    </source>
</evidence>
<feature type="coiled-coil region" evidence="14">
    <location>
        <begin position="201"/>
        <end position="228"/>
    </location>
</feature>
<evidence type="ECO:0000256" key="2">
    <source>
        <dbReference type="ARBA" id="ARBA00004651"/>
    </source>
</evidence>
<protein>
    <recommendedName>
        <fullName evidence="3">histidine kinase</fullName>
        <ecNumber evidence="3">2.7.13.3</ecNumber>
    </recommendedName>
</protein>
<organism evidence="18 19">
    <name type="scientific">Halobacillus campisalis</name>
    <dbReference type="NCBI Taxonomy" id="435909"/>
    <lineage>
        <taxon>Bacteria</taxon>
        <taxon>Bacillati</taxon>
        <taxon>Bacillota</taxon>
        <taxon>Bacilli</taxon>
        <taxon>Bacillales</taxon>
        <taxon>Bacillaceae</taxon>
        <taxon>Halobacillus</taxon>
    </lineage>
</organism>
<evidence type="ECO:0000313" key="18">
    <source>
        <dbReference type="EMBL" id="MFC7321491.1"/>
    </source>
</evidence>
<evidence type="ECO:0000256" key="3">
    <source>
        <dbReference type="ARBA" id="ARBA00012438"/>
    </source>
</evidence>
<dbReference type="PRINTS" id="PR00344">
    <property type="entry name" value="BCTRLSENSOR"/>
</dbReference>
<keyword evidence="8" id="KW-0547">Nucleotide-binding</keyword>
<proteinExistence type="predicted"/>
<dbReference type="EMBL" id="JBHTBY010000009">
    <property type="protein sequence ID" value="MFC7321491.1"/>
    <property type="molecule type" value="Genomic_DNA"/>
</dbReference>
<keyword evidence="12" id="KW-0902">Two-component regulatory system</keyword>
<reference evidence="19" key="1">
    <citation type="journal article" date="2019" name="Int. J. Syst. Evol. Microbiol.">
        <title>The Global Catalogue of Microorganisms (GCM) 10K type strain sequencing project: providing services to taxonomists for standard genome sequencing and annotation.</title>
        <authorList>
            <consortium name="The Broad Institute Genomics Platform"/>
            <consortium name="The Broad Institute Genome Sequencing Center for Infectious Disease"/>
            <person name="Wu L."/>
            <person name="Ma J."/>
        </authorList>
    </citation>
    <scope>NUCLEOTIDE SEQUENCE [LARGE SCALE GENOMIC DNA]</scope>
    <source>
        <strain evidence="19">CCUG 73951</strain>
    </source>
</reference>
<dbReference type="SMART" id="SM00304">
    <property type="entry name" value="HAMP"/>
    <property type="match status" value="1"/>
</dbReference>
<evidence type="ECO:0000256" key="8">
    <source>
        <dbReference type="ARBA" id="ARBA00022741"/>
    </source>
</evidence>
<dbReference type="Proteomes" id="UP001596494">
    <property type="component" value="Unassembled WGS sequence"/>
</dbReference>
<dbReference type="EC" id="2.7.13.3" evidence="3"/>
<dbReference type="Pfam" id="PF00512">
    <property type="entry name" value="HisKA"/>
    <property type="match status" value="1"/>
</dbReference>
<evidence type="ECO:0000256" key="14">
    <source>
        <dbReference type="SAM" id="Coils"/>
    </source>
</evidence>
<dbReference type="SUPFAM" id="SSF55874">
    <property type="entry name" value="ATPase domain of HSP90 chaperone/DNA topoisomerase II/histidine kinase"/>
    <property type="match status" value="1"/>
</dbReference>
<dbReference type="InterPro" id="IPR003594">
    <property type="entry name" value="HATPase_dom"/>
</dbReference>
<dbReference type="InterPro" id="IPR004358">
    <property type="entry name" value="Sig_transdc_His_kin-like_C"/>
</dbReference>
<accession>A0ABW2K3X5</accession>